<dbReference type="CDD" id="cd16917">
    <property type="entry name" value="HATPase_UhpB-NarQ-NarX-like"/>
    <property type="match status" value="1"/>
</dbReference>
<gene>
    <name evidence="11" type="ORF">KGD84_16775</name>
</gene>
<comment type="catalytic activity">
    <reaction evidence="1">
        <text>ATP + protein L-histidine = ADP + protein N-phospho-L-histidine.</text>
        <dbReference type="EC" id="2.7.13.3"/>
    </reaction>
</comment>
<dbReference type="InterPro" id="IPR011712">
    <property type="entry name" value="Sig_transdc_His_kin_sub3_dim/P"/>
</dbReference>
<keyword evidence="6 11" id="KW-0418">Kinase</keyword>
<keyword evidence="12" id="KW-1185">Reference proteome</keyword>
<dbReference type="RefSeq" id="WP_220561391.1">
    <property type="nucleotide sequence ID" value="NZ_CP074133.1"/>
</dbReference>
<dbReference type="InterPro" id="IPR003594">
    <property type="entry name" value="HATPase_dom"/>
</dbReference>
<protein>
    <recommendedName>
        <fullName evidence="2">histidine kinase</fullName>
        <ecNumber evidence="2">2.7.13.3</ecNumber>
    </recommendedName>
</protein>
<keyword evidence="7" id="KW-0067">ATP-binding</keyword>
<evidence type="ECO:0000256" key="6">
    <source>
        <dbReference type="ARBA" id="ARBA00022777"/>
    </source>
</evidence>
<dbReference type="InterPro" id="IPR050482">
    <property type="entry name" value="Sensor_HK_TwoCompSys"/>
</dbReference>
<evidence type="ECO:0000313" key="11">
    <source>
        <dbReference type="EMBL" id="QUX20198.1"/>
    </source>
</evidence>
<dbReference type="EMBL" id="CP074133">
    <property type="protein sequence ID" value="QUX20198.1"/>
    <property type="molecule type" value="Genomic_DNA"/>
</dbReference>
<organism evidence="11 12">
    <name type="scientific">Nocardiopsis changdeensis</name>
    <dbReference type="NCBI Taxonomy" id="2831969"/>
    <lineage>
        <taxon>Bacteria</taxon>
        <taxon>Bacillati</taxon>
        <taxon>Actinomycetota</taxon>
        <taxon>Actinomycetes</taxon>
        <taxon>Streptosporangiales</taxon>
        <taxon>Nocardiopsidaceae</taxon>
        <taxon>Nocardiopsis</taxon>
    </lineage>
</organism>
<dbReference type="GO" id="GO:0016301">
    <property type="term" value="F:kinase activity"/>
    <property type="evidence" value="ECO:0007669"/>
    <property type="project" value="UniProtKB-KW"/>
</dbReference>
<proteinExistence type="predicted"/>
<evidence type="ECO:0000259" key="10">
    <source>
        <dbReference type="SMART" id="SM00387"/>
    </source>
</evidence>
<evidence type="ECO:0000256" key="8">
    <source>
        <dbReference type="ARBA" id="ARBA00023012"/>
    </source>
</evidence>
<dbReference type="Gene3D" id="1.20.5.1930">
    <property type="match status" value="1"/>
</dbReference>
<keyword evidence="9" id="KW-0472">Membrane</keyword>
<feature type="transmembrane region" description="Helical" evidence="9">
    <location>
        <begin position="115"/>
        <end position="133"/>
    </location>
</feature>
<keyword evidence="9" id="KW-0812">Transmembrane</keyword>
<sequence length="392" mass="40942">MTRRDTGERDTGEHVFGAGADAAIAAVTALALLGAETFFSLDRGSAPQPQSLAVLALGAASLALVGRRPLVTAVAVGLCLPLYYVAGTADTWAAWLLLLVAVLRMAAVGLRTAPVVTVAVALGLFAVAEAFAFNPWRALLVLAWTVAIAAVAAVLHQRAAHLRAAQERALEAERTREEEARRRATEERLRIARELHDVIAHDISLVNVQASAAVHRRDPEQALEALEAIKAITKDTLRELRATLGVLRQVDEAEGNAPVPGTDRLPHLVRAAAEGGPPARLTVDGAPAGGPAEMPAVPAPVGAALYRIVQEALTNVRRHSDATAVEVALTTEPGAVTVRVSDDGSATAEPVEGNGLTGMRERVTALGGTFEAGPGTGGGFRVRARLPVDRDD</sequence>
<dbReference type="Pfam" id="PF07730">
    <property type="entry name" value="HisKA_3"/>
    <property type="match status" value="1"/>
</dbReference>
<evidence type="ECO:0000256" key="1">
    <source>
        <dbReference type="ARBA" id="ARBA00000085"/>
    </source>
</evidence>
<feature type="transmembrane region" description="Helical" evidence="9">
    <location>
        <begin position="51"/>
        <end position="70"/>
    </location>
</feature>
<evidence type="ECO:0000313" key="12">
    <source>
        <dbReference type="Proteomes" id="UP000676079"/>
    </source>
</evidence>
<dbReference type="Pfam" id="PF02518">
    <property type="entry name" value="HATPase_c"/>
    <property type="match status" value="1"/>
</dbReference>
<feature type="transmembrane region" description="Helical" evidence="9">
    <location>
        <begin position="15"/>
        <end position="39"/>
    </location>
</feature>
<keyword evidence="9" id="KW-1133">Transmembrane helix</keyword>
<dbReference type="Proteomes" id="UP000676079">
    <property type="component" value="Chromosome"/>
</dbReference>
<dbReference type="Gene3D" id="3.30.565.10">
    <property type="entry name" value="Histidine kinase-like ATPase, C-terminal domain"/>
    <property type="match status" value="1"/>
</dbReference>
<dbReference type="PANTHER" id="PTHR24421:SF10">
    <property type="entry name" value="NITRATE_NITRITE SENSOR PROTEIN NARQ"/>
    <property type="match status" value="1"/>
</dbReference>
<feature type="domain" description="Histidine kinase/HSP90-like ATPase" evidence="10">
    <location>
        <begin position="300"/>
        <end position="390"/>
    </location>
</feature>
<keyword evidence="5" id="KW-0547">Nucleotide-binding</keyword>
<evidence type="ECO:0000256" key="4">
    <source>
        <dbReference type="ARBA" id="ARBA00022679"/>
    </source>
</evidence>
<keyword evidence="3" id="KW-0597">Phosphoprotein</keyword>
<feature type="transmembrane region" description="Helical" evidence="9">
    <location>
        <begin position="82"/>
        <end position="103"/>
    </location>
</feature>
<evidence type="ECO:0000256" key="2">
    <source>
        <dbReference type="ARBA" id="ARBA00012438"/>
    </source>
</evidence>
<reference evidence="11 12" key="1">
    <citation type="submission" date="2021-05" db="EMBL/GenBank/DDBJ databases">
        <title>Direct Submission.</title>
        <authorList>
            <person name="Li K."/>
            <person name="Gao J."/>
        </authorList>
    </citation>
    <scope>NUCLEOTIDE SEQUENCE [LARGE SCALE GENOMIC DNA]</scope>
    <source>
        <strain evidence="11 12">Mg02</strain>
    </source>
</reference>
<keyword evidence="4" id="KW-0808">Transferase</keyword>
<evidence type="ECO:0000256" key="3">
    <source>
        <dbReference type="ARBA" id="ARBA00022553"/>
    </source>
</evidence>
<evidence type="ECO:0000256" key="9">
    <source>
        <dbReference type="SAM" id="Phobius"/>
    </source>
</evidence>
<dbReference type="InterPro" id="IPR036890">
    <property type="entry name" value="HATPase_C_sf"/>
</dbReference>
<keyword evidence="8" id="KW-0902">Two-component regulatory system</keyword>
<evidence type="ECO:0000256" key="7">
    <source>
        <dbReference type="ARBA" id="ARBA00022840"/>
    </source>
</evidence>
<accession>A0ABX8BIH4</accession>
<feature type="transmembrane region" description="Helical" evidence="9">
    <location>
        <begin position="139"/>
        <end position="156"/>
    </location>
</feature>
<dbReference type="SUPFAM" id="SSF55874">
    <property type="entry name" value="ATPase domain of HSP90 chaperone/DNA topoisomerase II/histidine kinase"/>
    <property type="match status" value="1"/>
</dbReference>
<dbReference type="PANTHER" id="PTHR24421">
    <property type="entry name" value="NITRATE/NITRITE SENSOR PROTEIN NARX-RELATED"/>
    <property type="match status" value="1"/>
</dbReference>
<evidence type="ECO:0000256" key="5">
    <source>
        <dbReference type="ARBA" id="ARBA00022741"/>
    </source>
</evidence>
<name>A0ABX8BIH4_9ACTN</name>
<dbReference type="SMART" id="SM00387">
    <property type="entry name" value="HATPase_c"/>
    <property type="match status" value="1"/>
</dbReference>
<dbReference type="EC" id="2.7.13.3" evidence="2"/>